<keyword evidence="6" id="KW-1185">Reference proteome</keyword>
<dbReference type="GO" id="GO:0007186">
    <property type="term" value="P:G protein-coupled receptor signaling pathway"/>
    <property type="evidence" value="ECO:0007669"/>
    <property type="project" value="TreeGrafter"/>
</dbReference>
<dbReference type="GO" id="GO:0005737">
    <property type="term" value="C:cytoplasm"/>
    <property type="evidence" value="ECO:0007669"/>
    <property type="project" value="TreeGrafter"/>
</dbReference>
<dbReference type="GO" id="GO:0005085">
    <property type="term" value="F:guanyl-nucleotide exchange factor activity"/>
    <property type="evidence" value="ECO:0007669"/>
    <property type="project" value="UniProtKB-KW"/>
</dbReference>
<reference evidence="5 6" key="1">
    <citation type="submission" date="2022-09" db="EMBL/GenBank/DDBJ databases">
        <authorList>
            <person name="Palmer J.M."/>
        </authorList>
    </citation>
    <scope>NUCLEOTIDE SEQUENCE [LARGE SCALE GENOMIC DNA]</scope>
    <source>
        <strain evidence="5 6">DSM 7382</strain>
    </source>
</reference>
<name>A0AAW0GYL6_9APHY</name>
<comment type="caution">
    <text evidence="5">The sequence shown here is derived from an EMBL/GenBank/DDBJ whole genome shotgun (WGS) entry which is preliminary data.</text>
</comment>
<evidence type="ECO:0000313" key="6">
    <source>
        <dbReference type="Proteomes" id="UP001385951"/>
    </source>
</evidence>
<dbReference type="InterPro" id="IPR019318">
    <property type="entry name" value="Gua_nucleotide_exch_fac_Ric8"/>
</dbReference>
<dbReference type="SUPFAM" id="SSF48371">
    <property type="entry name" value="ARM repeat"/>
    <property type="match status" value="1"/>
</dbReference>
<evidence type="ECO:0000256" key="3">
    <source>
        <dbReference type="ARBA" id="ARBA00023186"/>
    </source>
</evidence>
<sequence>MSNLQVAYSHLSHASSRNLVSNLLNDIVNAFPTALHNSDRIILIQAILDDLSLLTKGSKDASSSRLHRDDAALALLALKNLCKIPVGSQVLTDPTNLSTLIAFANTFKDNVAASNEALRCLANCLLLVEEARSIFVQKSVGGGEAAAEWLLKASAPERVFLASRILFLSTVSLASASTYIRSLIESKPPGHTENIVDVVNSKIDMLLFGIQSGEMYAKEATIDILKMLFNLLAHYPKISDDASPTSQNTTDDHKVLGDQWSDRLDSVLPPLLKLFNNLPPSAPAPLLPPIPHVIHCLIAVPVTPALRPIWFSNQTKSEASSRSSKTSSPSGTPSGSHSNGSSPTHTKHGAFDRALSRLSASRKSFSRSSSPQPPPVYDNLQHAYDLLDTVLSHYLPGSVEPDEASVRERCQKDADSSLDDIVAPLVILITRLCAADEASRKRLRGWILPDDLDRTTPLESRSDLLGRCLRLLASVHHPRLKDVTGEMLYTVCDSDASTLSSYVGYGNVAGFLFNKGIMSAPPATANSTLAPSTTPSGAAIDPITGQIQRERPPLEMTDEEKEIEAEKLFVLFDRLERNGALSPNQNPIRRAIQEGKMG</sequence>
<keyword evidence="3" id="KW-0143">Chaperone</keyword>
<keyword evidence="2" id="KW-0344">Guanine-nucleotide releasing factor</keyword>
<feature type="region of interest" description="Disordered" evidence="4">
    <location>
        <begin position="314"/>
        <end position="348"/>
    </location>
</feature>
<dbReference type="AlphaFoldDB" id="A0AAW0GYL6"/>
<feature type="compositionally biased region" description="Low complexity" evidence="4">
    <location>
        <begin position="317"/>
        <end position="344"/>
    </location>
</feature>
<protein>
    <recommendedName>
        <fullName evidence="7">Synembryn-A</fullName>
    </recommendedName>
</protein>
<dbReference type="Proteomes" id="UP001385951">
    <property type="component" value="Unassembled WGS sequence"/>
</dbReference>
<accession>A0AAW0GYL6</accession>
<organism evidence="5 6">
    <name type="scientific">Cerrena zonata</name>
    <dbReference type="NCBI Taxonomy" id="2478898"/>
    <lineage>
        <taxon>Eukaryota</taxon>
        <taxon>Fungi</taxon>
        <taxon>Dikarya</taxon>
        <taxon>Basidiomycota</taxon>
        <taxon>Agaricomycotina</taxon>
        <taxon>Agaricomycetes</taxon>
        <taxon>Polyporales</taxon>
        <taxon>Cerrenaceae</taxon>
        <taxon>Cerrena</taxon>
    </lineage>
</organism>
<dbReference type="EMBL" id="JASBNA010000001">
    <property type="protein sequence ID" value="KAK7696455.1"/>
    <property type="molecule type" value="Genomic_DNA"/>
</dbReference>
<evidence type="ECO:0000256" key="2">
    <source>
        <dbReference type="ARBA" id="ARBA00022658"/>
    </source>
</evidence>
<evidence type="ECO:0000256" key="4">
    <source>
        <dbReference type="SAM" id="MobiDB-lite"/>
    </source>
</evidence>
<comment type="similarity">
    <text evidence="1">Belongs to the synembryn family.</text>
</comment>
<dbReference type="PANTHER" id="PTHR12425:SF5">
    <property type="entry name" value="SYNEMBRYN"/>
    <property type="match status" value="1"/>
</dbReference>
<dbReference type="Pfam" id="PF10165">
    <property type="entry name" value="Ric8"/>
    <property type="match status" value="1"/>
</dbReference>
<dbReference type="PANTHER" id="PTHR12425">
    <property type="entry name" value="SYNEMBRYN"/>
    <property type="match status" value="1"/>
</dbReference>
<gene>
    <name evidence="5" type="ORF">QCA50_001112</name>
</gene>
<dbReference type="InterPro" id="IPR016024">
    <property type="entry name" value="ARM-type_fold"/>
</dbReference>
<evidence type="ECO:0008006" key="7">
    <source>
        <dbReference type="Google" id="ProtNLM"/>
    </source>
</evidence>
<evidence type="ECO:0000313" key="5">
    <source>
        <dbReference type="EMBL" id="KAK7696455.1"/>
    </source>
</evidence>
<dbReference type="GO" id="GO:0001965">
    <property type="term" value="F:G-protein alpha-subunit binding"/>
    <property type="evidence" value="ECO:0007669"/>
    <property type="project" value="TreeGrafter"/>
</dbReference>
<evidence type="ECO:0000256" key="1">
    <source>
        <dbReference type="ARBA" id="ARBA00009049"/>
    </source>
</evidence>
<proteinExistence type="inferred from homology"/>